<keyword evidence="3 10" id="KW-0489">Methyltransferase</keyword>
<dbReference type="GO" id="GO:0047151">
    <property type="term" value="F:tRNA (uracil(54)-C5)-methyltransferase activity, 5,10-methylenetetrahydrofolate-dependent"/>
    <property type="evidence" value="ECO:0007669"/>
    <property type="project" value="UniProtKB-EC"/>
</dbReference>
<dbReference type="Proteomes" id="UP001204798">
    <property type="component" value="Unassembled WGS sequence"/>
</dbReference>
<comment type="caution">
    <text evidence="12">The sequence shown here is derived from an EMBL/GenBank/DDBJ whole genome shotgun (WGS) entry which is preliminary data.</text>
</comment>
<keyword evidence="8 10" id="KW-0521">NADP</keyword>
<comment type="function">
    <text evidence="10">Catalyzes the folate-dependent formation of 5-methyl-uridine at position 54 (M-5-U54) in all tRNAs.</text>
</comment>
<comment type="catalytic activity">
    <reaction evidence="10">
        <text>uridine(54) in tRNA + (6R)-5,10-methylene-5,6,7,8-tetrahydrofolate + NADPH + H(+) = 5-methyluridine(54) in tRNA + (6S)-5,6,7,8-tetrahydrofolate + NADP(+)</text>
        <dbReference type="Rhea" id="RHEA:62372"/>
        <dbReference type="Rhea" id="RHEA-COMP:10167"/>
        <dbReference type="Rhea" id="RHEA-COMP:10193"/>
        <dbReference type="ChEBI" id="CHEBI:15378"/>
        <dbReference type="ChEBI" id="CHEBI:15636"/>
        <dbReference type="ChEBI" id="CHEBI:57453"/>
        <dbReference type="ChEBI" id="CHEBI:57783"/>
        <dbReference type="ChEBI" id="CHEBI:58349"/>
        <dbReference type="ChEBI" id="CHEBI:65315"/>
        <dbReference type="ChEBI" id="CHEBI:74447"/>
        <dbReference type="EC" id="2.1.1.74"/>
    </reaction>
</comment>
<dbReference type="InterPro" id="IPR020595">
    <property type="entry name" value="MnmG-rel_CS"/>
</dbReference>
<dbReference type="NCBIfam" id="NF003739">
    <property type="entry name" value="PRK05335.1"/>
    <property type="match status" value="1"/>
</dbReference>
<evidence type="ECO:0000256" key="3">
    <source>
        <dbReference type="ARBA" id="ARBA00022603"/>
    </source>
</evidence>
<keyword evidence="13" id="KW-1185">Reference proteome</keyword>
<dbReference type="NCBIfam" id="TIGR00137">
    <property type="entry name" value="gid_trmFO"/>
    <property type="match status" value="1"/>
</dbReference>
<comment type="similarity">
    <text evidence="10">Belongs to the MnmG family. TrmFO subfamily.</text>
</comment>
<keyword evidence="6 10" id="KW-0819">tRNA processing</keyword>
<evidence type="ECO:0000256" key="7">
    <source>
        <dbReference type="ARBA" id="ARBA00022827"/>
    </source>
</evidence>
<comment type="cofactor">
    <cofactor evidence="1 10">
        <name>FAD</name>
        <dbReference type="ChEBI" id="CHEBI:57692"/>
    </cofactor>
</comment>
<reference evidence="12 13" key="1">
    <citation type="submission" date="2022-08" db="EMBL/GenBank/DDBJ databases">
        <title>Bacterial and archaeal communities from various locations to study Microbial Dark Matter (Phase II).</title>
        <authorList>
            <person name="Stepanauskas R."/>
        </authorList>
    </citation>
    <scope>NUCLEOTIDE SEQUENCE [LARGE SCALE GENOMIC DNA]</scope>
    <source>
        <strain evidence="12 13">PD1</strain>
    </source>
</reference>
<dbReference type="SUPFAM" id="SSF51905">
    <property type="entry name" value="FAD/NAD(P)-binding domain"/>
    <property type="match status" value="1"/>
</dbReference>
<evidence type="ECO:0000313" key="12">
    <source>
        <dbReference type="EMBL" id="MCS3920272.1"/>
    </source>
</evidence>
<sequence length="452" mass="50737">MNLRNDKPITVVGGGLAGCEAAWQAAQLGVPVLLYEMRPKLMTPAHKTDKLAELVCSNSLRSDLIDKPAGLLKEEMRRLGSLIIRCADQAALPGGGALTVDREKFAQLVTEAIESHPLITVVREVVTEIPKEGPVIIATGPLTHDALAGKIRDLIGADFLYFYDAVSPIVDAETIDYEKCFWGSRYQDEPAYLNCPMTEDEYRRFWEALVNAERHEPHEFEKAIFFEGCLPIEEMARRGYLTLAYGPLRPTGLIDPRTGKRPFAVVQLRPENAEMTMFNLVGFQTSLKWGEQKRVFRLIPGLESAEFLRYGYIHRNTYINSPIALKPTYQFKGRDDLFFAGQLTGVEGYIESAASGLVAGINAARLTRNEPLLVFPRETAIGSLVHYITSADPKHFAPMNINFGLLPPLERKVRPKEVRYRLMVLRALEKLDEFIAKNGLQRHQGKYEGWSG</sequence>
<evidence type="ECO:0000256" key="5">
    <source>
        <dbReference type="ARBA" id="ARBA00022679"/>
    </source>
</evidence>
<dbReference type="PROSITE" id="PS51257">
    <property type="entry name" value="PROKAR_LIPOPROTEIN"/>
    <property type="match status" value="1"/>
</dbReference>
<dbReference type="EMBL" id="JANUCP010000005">
    <property type="protein sequence ID" value="MCS3920272.1"/>
    <property type="molecule type" value="Genomic_DNA"/>
</dbReference>
<name>A0ABT2EQN3_9BACT</name>
<keyword evidence="9 10" id="KW-0520">NAD</keyword>
<dbReference type="RefSeq" id="WP_259098848.1">
    <property type="nucleotide sequence ID" value="NZ_CP130454.1"/>
</dbReference>
<dbReference type="GO" id="GO:0032259">
    <property type="term" value="P:methylation"/>
    <property type="evidence" value="ECO:0007669"/>
    <property type="project" value="UniProtKB-KW"/>
</dbReference>
<proteinExistence type="inferred from homology"/>
<evidence type="ECO:0000256" key="9">
    <source>
        <dbReference type="ARBA" id="ARBA00023027"/>
    </source>
</evidence>
<dbReference type="InterPro" id="IPR040131">
    <property type="entry name" value="MnmG_N"/>
</dbReference>
<dbReference type="PANTHER" id="PTHR11806:SF2">
    <property type="entry name" value="METHYLENETETRAHYDROFOLATE--TRNA-(URACIL-5-)-METHYLTRANSFERASE TRMFO"/>
    <property type="match status" value="1"/>
</dbReference>
<dbReference type="InterPro" id="IPR004417">
    <property type="entry name" value="TrmFO"/>
</dbReference>
<dbReference type="PRINTS" id="PR00411">
    <property type="entry name" value="PNDRDTASEI"/>
</dbReference>
<dbReference type="Pfam" id="PF01134">
    <property type="entry name" value="GIDA"/>
    <property type="match status" value="1"/>
</dbReference>
<evidence type="ECO:0000256" key="10">
    <source>
        <dbReference type="HAMAP-Rule" id="MF_01037"/>
    </source>
</evidence>
<dbReference type="InterPro" id="IPR002218">
    <property type="entry name" value="MnmG-rel"/>
</dbReference>
<feature type="domain" description="MnmG N-terminal" evidence="11">
    <location>
        <begin position="9"/>
        <end position="370"/>
    </location>
</feature>
<protein>
    <recommendedName>
        <fullName evidence="10">Methylenetetrahydrofolate--tRNA-(uracil-5-)-methyltransferase TrmFO</fullName>
        <ecNumber evidence="10">2.1.1.74</ecNumber>
    </recommendedName>
    <alternativeName>
        <fullName evidence="10">Folate-dependent tRNA (uracil-5-)-methyltransferase</fullName>
    </alternativeName>
    <alternativeName>
        <fullName evidence="10">Folate-dependent tRNA(M-5-U54)-methyltransferase</fullName>
    </alternativeName>
</protein>
<dbReference type="Gene3D" id="3.50.50.60">
    <property type="entry name" value="FAD/NAD(P)-binding domain"/>
    <property type="match status" value="2"/>
</dbReference>
<evidence type="ECO:0000256" key="6">
    <source>
        <dbReference type="ARBA" id="ARBA00022694"/>
    </source>
</evidence>
<evidence type="ECO:0000256" key="8">
    <source>
        <dbReference type="ARBA" id="ARBA00022857"/>
    </source>
</evidence>
<keyword evidence="2 10" id="KW-0963">Cytoplasm</keyword>
<dbReference type="HAMAP" id="MF_01037">
    <property type="entry name" value="TrmFO"/>
    <property type="match status" value="1"/>
</dbReference>
<accession>A0ABT2EQN3</accession>
<organism evidence="12 13">
    <name type="scientific">Candidatus Fervidibacter sacchari</name>
    <dbReference type="NCBI Taxonomy" id="1448929"/>
    <lineage>
        <taxon>Bacteria</taxon>
        <taxon>Candidatus Fervidibacterota</taxon>
        <taxon>Candidatus Fervidibacter</taxon>
    </lineage>
</organism>
<comment type="subcellular location">
    <subcellularLocation>
        <location evidence="10">Cytoplasm</location>
    </subcellularLocation>
</comment>
<evidence type="ECO:0000313" key="13">
    <source>
        <dbReference type="Proteomes" id="UP001204798"/>
    </source>
</evidence>
<dbReference type="EC" id="2.1.1.74" evidence="10"/>
<evidence type="ECO:0000256" key="1">
    <source>
        <dbReference type="ARBA" id="ARBA00001974"/>
    </source>
</evidence>
<dbReference type="PROSITE" id="PS01281">
    <property type="entry name" value="GIDA_2"/>
    <property type="match status" value="1"/>
</dbReference>
<dbReference type="InterPro" id="IPR036188">
    <property type="entry name" value="FAD/NAD-bd_sf"/>
</dbReference>
<gene>
    <name evidence="10" type="primary">trmFO</name>
    <name evidence="12" type="ORF">M2350_002701</name>
</gene>
<evidence type="ECO:0000256" key="2">
    <source>
        <dbReference type="ARBA" id="ARBA00022490"/>
    </source>
</evidence>
<evidence type="ECO:0000259" key="11">
    <source>
        <dbReference type="Pfam" id="PF01134"/>
    </source>
</evidence>
<dbReference type="PANTHER" id="PTHR11806">
    <property type="entry name" value="GLUCOSE INHIBITED DIVISION PROTEIN A"/>
    <property type="match status" value="1"/>
</dbReference>
<comment type="catalytic activity">
    <reaction evidence="10">
        <text>uridine(54) in tRNA + (6R)-5,10-methylene-5,6,7,8-tetrahydrofolate + NADH + H(+) = 5-methyluridine(54) in tRNA + (6S)-5,6,7,8-tetrahydrofolate + NAD(+)</text>
        <dbReference type="Rhea" id="RHEA:16873"/>
        <dbReference type="Rhea" id="RHEA-COMP:10167"/>
        <dbReference type="Rhea" id="RHEA-COMP:10193"/>
        <dbReference type="ChEBI" id="CHEBI:15378"/>
        <dbReference type="ChEBI" id="CHEBI:15636"/>
        <dbReference type="ChEBI" id="CHEBI:57453"/>
        <dbReference type="ChEBI" id="CHEBI:57540"/>
        <dbReference type="ChEBI" id="CHEBI:57945"/>
        <dbReference type="ChEBI" id="CHEBI:65315"/>
        <dbReference type="ChEBI" id="CHEBI:74447"/>
        <dbReference type="EC" id="2.1.1.74"/>
    </reaction>
</comment>
<evidence type="ECO:0000256" key="4">
    <source>
        <dbReference type="ARBA" id="ARBA00022630"/>
    </source>
</evidence>
<keyword evidence="4 10" id="KW-0285">Flavoprotein</keyword>
<keyword evidence="5 10" id="KW-0808">Transferase</keyword>
<keyword evidence="7 10" id="KW-0274">FAD</keyword>
<feature type="binding site" evidence="10">
    <location>
        <begin position="13"/>
        <end position="18"/>
    </location>
    <ligand>
        <name>FAD</name>
        <dbReference type="ChEBI" id="CHEBI:57692"/>
    </ligand>
</feature>